<evidence type="ECO:0000256" key="1">
    <source>
        <dbReference type="SAM" id="MobiDB-lite"/>
    </source>
</evidence>
<protein>
    <recommendedName>
        <fullName evidence="4">Lipoprotein</fullName>
    </recommendedName>
</protein>
<sequence>MSRWPLLILVLLASALGLVACGGDDGEDADPTALLQETFGAGKEVKSGRLDLSVRVNAKGIEQLPAPVTVALRGPFESQGSGKLPHFDFEAEINTGGQAFTAGAVSTGGKGFLKFQKENYAVPADLYKQFKDSYAKTAECNEKQGKDKGNATFQALGIDPRRWLQEAKNQGKEDVGGAEAIHISSRIDVPKFLEDVNRVLGRTDLESDPCAEDAANKDAKPKPGSRKLTAEQRKKIAAAIKNARVDIWTGAEDKILRRLNVDLRIVGEGNKQSGDVRLDLAIGGLNKKQTIKAPSGAKPLDDLLQQFGGAAPGLGSGSQNETPAPGGSSGSGSSYEQCVAQAAGDVQKLQECLDTANQ</sequence>
<feature type="signal peptide" evidence="2">
    <location>
        <begin position="1"/>
        <end position="20"/>
    </location>
</feature>
<dbReference type="Gene3D" id="2.50.20.20">
    <property type="match status" value="1"/>
</dbReference>
<feature type="region of interest" description="Disordered" evidence="1">
    <location>
        <begin position="306"/>
        <end position="337"/>
    </location>
</feature>
<evidence type="ECO:0000313" key="3">
    <source>
        <dbReference type="EMBL" id="CAA9535875.1"/>
    </source>
</evidence>
<feature type="region of interest" description="Disordered" evidence="1">
    <location>
        <begin position="208"/>
        <end position="231"/>
    </location>
</feature>
<dbReference type="AlphaFoldDB" id="A0A6J4TZC2"/>
<dbReference type="EMBL" id="CADCVT010000466">
    <property type="protein sequence ID" value="CAA9535875.1"/>
    <property type="molecule type" value="Genomic_DNA"/>
</dbReference>
<gene>
    <name evidence="3" type="ORF">AVDCRST_MAG85-4110</name>
</gene>
<evidence type="ECO:0008006" key="4">
    <source>
        <dbReference type="Google" id="ProtNLM"/>
    </source>
</evidence>
<name>A0A6J4TZC2_9ACTN</name>
<reference evidence="3" key="1">
    <citation type="submission" date="2020-02" db="EMBL/GenBank/DDBJ databases">
        <authorList>
            <person name="Meier V. D."/>
        </authorList>
    </citation>
    <scope>NUCLEOTIDE SEQUENCE</scope>
    <source>
        <strain evidence="3">AVDCRST_MAG85</strain>
    </source>
</reference>
<accession>A0A6J4TZC2</accession>
<keyword evidence="2" id="KW-0732">Signal</keyword>
<proteinExistence type="predicted"/>
<dbReference type="PROSITE" id="PS51257">
    <property type="entry name" value="PROKAR_LIPOPROTEIN"/>
    <property type="match status" value="1"/>
</dbReference>
<evidence type="ECO:0000256" key="2">
    <source>
        <dbReference type="SAM" id="SignalP"/>
    </source>
</evidence>
<organism evidence="3">
    <name type="scientific">uncultured Solirubrobacteraceae bacterium</name>
    <dbReference type="NCBI Taxonomy" id="1162706"/>
    <lineage>
        <taxon>Bacteria</taxon>
        <taxon>Bacillati</taxon>
        <taxon>Actinomycetota</taxon>
        <taxon>Thermoleophilia</taxon>
        <taxon>Solirubrobacterales</taxon>
        <taxon>Solirubrobacteraceae</taxon>
        <taxon>environmental samples</taxon>
    </lineage>
</organism>
<feature type="chain" id="PRO_5039013737" description="Lipoprotein" evidence="2">
    <location>
        <begin position="21"/>
        <end position="358"/>
    </location>
</feature>